<dbReference type="InterPro" id="IPR011990">
    <property type="entry name" value="TPR-like_helical_dom_sf"/>
</dbReference>
<dbReference type="Gene3D" id="1.25.40.10">
    <property type="entry name" value="Tetratricopeptide repeat domain"/>
    <property type="match status" value="1"/>
</dbReference>
<dbReference type="Proteomes" id="UP000028012">
    <property type="component" value="Unassembled WGS sequence"/>
</dbReference>
<dbReference type="PANTHER" id="PTHR43628:SF1">
    <property type="entry name" value="CHITIN SYNTHASE REGULATORY FACTOR 2-RELATED"/>
    <property type="match status" value="1"/>
</dbReference>
<comment type="caution">
    <text evidence="1">The sequence shown here is derived from an EMBL/GenBank/DDBJ whole genome shotgun (WGS) entry which is preliminary data.</text>
</comment>
<dbReference type="InterPro" id="IPR052945">
    <property type="entry name" value="Mitotic_Regulator"/>
</dbReference>
<dbReference type="SUPFAM" id="SSF81901">
    <property type="entry name" value="HCP-like"/>
    <property type="match status" value="1"/>
</dbReference>
<dbReference type="EMBL" id="JPHD02000026">
    <property type="protein sequence ID" value="KGE53360.1"/>
    <property type="molecule type" value="Genomic_DNA"/>
</dbReference>
<dbReference type="STRING" id="325777.GW15_0202790"/>
<proteinExistence type="predicted"/>
<dbReference type="RefSeq" id="WP_042821219.1">
    <property type="nucleotide sequence ID" value="NZ_CP053649.1"/>
</dbReference>
<gene>
    <name evidence="1" type="ORF">GW15_0202790</name>
</gene>
<dbReference type="Pfam" id="PF08238">
    <property type="entry name" value="Sel1"/>
    <property type="match status" value="6"/>
</dbReference>
<name>A0A098Q246_9XANT</name>
<accession>A0A098Q246</accession>
<dbReference type="HOGENOM" id="CLU_000288_36_4_6"/>
<sequence>MSEPALDIAQLSALLRTQPEQARALLHKAAANHEVGAQLLLAQMYAEGRGIAADPAAAMLWYEVAANAGCTEAMNQLGRCHELGFGTAINAVLAVLWYRRAADHGLVWAMYNLAHMYASGRGVAQDHAQALALYRRGAEAGHAKSMNFLARYLDQGLACAADPLAACVWYRRSAEAGDFRGQAGYATLLADSGEPDRAEAWMRRAIAGGHAGFLQQLAPLLAGARHPRLRALLHEVAGRQRQLQPYVPEDVA</sequence>
<dbReference type="PANTHER" id="PTHR43628">
    <property type="entry name" value="ACTIVATOR OF C KINASE PROTEIN 1-RELATED"/>
    <property type="match status" value="1"/>
</dbReference>
<evidence type="ECO:0000313" key="2">
    <source>
        <dbReference type="Proteomes" id="UP000028012"/>
    </source>
</evidence>
<reference evidence="1 2" key="1">
    <citation type="submission" date="2014-09" db="EMBL/GenBank/DDBJ databases">
        <title>A draft genome sequence for Xanthomonas axonopodis pv. vasculorum NCPPB 900.</title>
        <authorList>
            <person name="Harrison J."/>
            <person name="Studholme D.J."/>
        </authorList>
    </citation>
    <scope>NUCLEOTIDE SEQUENCE [LARGE SCALE GENOMIC DNA]</scope>
    <source>
        <strain evidence="1 2">NCPPB 900</strain>
    </source>
</reference>
<dbReference type="GeneID" id="58003999"/>
<dbReference type="eggNOG" id="COG0790">
    <property type="taxonomic scope" value="Bacteria"/>
</dbReference>
<dbReference type="InterPro" id="IPR006597">
    <property type="entry name" value="Sel1-like"/>
</dbReference>
<evidence type="ECO:0000313" key="1">
    <source>
        <dbReference type="EMBL" id="KGE53360.1"/>
    </source>
</evidence>
<dbReference type="AlphaFoldDB" id="A0A098Q246"/>
<dbReference type="SMART" id="SM00671">
    <property type="entry name" value="SEL1"/>
    <property type="match status" value="4"/>
</dbReference>
<organism evidence="1 2">
    <name type="scientific">Xanthomonas axonopodis pv. vasculorum</name>
    <dbReference type="NCBI Taxonomy" id="325777"/>
    <lineage>
        <taxon>Bacteria</taxon>
        <taxon>Pseudomonadati</taxon>
        <taxon>Pseudomonadota</taxon>
        <taxon>Gammaproteobacteria</taxon>
        <taxon>Lysobacterales</taxon>
        <taxon>Lysobacteraceae</taxon>
        <taxon>Xanthomonas</taxon>
    </lineage>
</organism>
<protein>
    <submittedName>
        <fullName evidence="1">Sel1 repeat-containing protein</fullName>
    </submittedName>
</protein>